<evidence type="ECO:0000256" key="1">
    <source>
        <dbReference type="ARBA" id="ARBA00009481"/>
    </source>
</evidence>
<name>A0A9E5MMP2_9GAMM</name>
<comment type="catalytic activity">
    <reaction evidence="6">
        <text>queuosine(34) in tRNA(Asp) + GDP-alpha-D-mannose = O-4''-alpha-D-mannosylqueuosine(34) in tRNA(Asp) + GDP + H(+)</text>
        <dbReference type="Rhea" id="RHEA:12885"/>
        <dbReference type="Rhea" id="RHEA-COMP:18572"/>
        <dbReference type="Rhea" id="RHEA-COMP:18581"/>
        <dbReference type="ChEBI" id="CHEBI:15378"/>
        <dbReference type="ChEBI" id="CHEBI:57527"/>
        <dbReference type="ChEBI" id="CHEBI:58189"/>
        <dbReference type="ChEBI" id="CHEBI:194431"/>
        <dbReference type="ChEBI" id="CHEBI:194442"/>
        <dbReference type="EC" id="2.4.1.110"/>
    </reaction>
    <physiologicalReaction direction="left-to-right" evidence="6">
        <dbReference type="Rhea" id="RHEA:12886"/>
    </physiologicalReaction>
</comment>
<gene>
    <name evidence="9" type="ORF">G8770_16060</name>
</gene>
<dbReference type="EMBL" id="JAAONZ010000014">
    <property type="protein sequence ID" value="NHO67064.1"/>
    <property type="molecule type" value="Genomic_DNA"/>
</dbReference>
<feature type="domain" description="tRNA-queuosine alpha-mannosyltransferase N-terminal" evidence="8">
    <location>
        <begin position="2"/>
        <end position="171"/>
    </location>
</feature>
<dbReference type="GO" id="GO:0016438">
    <property type="term" value="F:tRNA-queuosine(34) beta-mannosyltransferase activity"/>
    <property type="evidence" value="ECO:0007669"/>
    <property type="project" value="UniProtKB-EC"/>
</dbReference>
<evidence type="ECO:0000313" key="10">
    <source>
        <dbReference type="Proteomes" id="UP000787472"/>
    </source>
</evidence>
<dbReference type="SUPFAM" id="SSF53756">
    <property type="entry name" value="UDP-Glycosyltransferase/glycogen phosphorylase"/>
    <property type="match status" value="1"/>
</dbReference>
<keyword evidence="2" id="KW-0328">Glycosyltransferase</keyword>
<dbReference type="InterPro" id="IPR022701">
    <property type="entry name" value="QTMAN_N"/>
</dbReference>
<evidence type="ECO:0000313" key="9">
    <source>
        <dbReference type="EMBL" id="NHO67064.1"/>
    </source>
</evidence>
<feature type="domain" description="Glycosyl transferase family 1" evidence="7">
    <location>
        <begin position="205"/>
        <end position="322"/>
    </location>
</feature>
<comment type="caution">
    <text evidence="9">The sequence shown here is derived from an EMBL/GenBank/DDBJ whole genome shotgun (WGS) entry which is preliminary data.</text>
</comment>
<evidence type="ECO:0000256" key="5">
    <source>
        <dbReference type="ARBA" id="ARBA00044539"/>
    </source>
</evidence>
<proteinExistence type="inferred from homology"/>
<dbReference type="InterPro" id="IPR001296">
    <property type="entry name" value="Glyco_trans_1"/>
</dbReference>
<organism evidence="9 10">
    <name type="scientific">Pseudomaricurvus hydrocarbonicus</name>
    <dbReference type="NCBI Taxonomy" id="1470433"/>
    <lineage>
        <taxon>Bacteria</taxon>
        <taxon>Pseudomonadati</taxon>
        <taxon>Pseudomonadota</taxon>
        <taxon>Gammaproteobacteria</taxon>
        <taxon>Cellvibrionales</taxon>
        <taxon>Cellvibrionaceae</taxon>
        <taxon>Pseudomaricurvus</taxon>
    </lineage>
</organism>
<dbReference type="Gene3D" id="3.40.50.2000">
    <property type="entry name" value="Glycogen Phosphorylase B"/>
    <property type="match status" value="1"/>
</dbReference>
<dbReference type="Pfam" id="PF00534">
    <property type="entry name" value="Glycos_transf_1"/>
    <property type="match status" value="1"/>
</dbReference>
<evidence type="ECO:0000259" key="8">
    <source>
        <dbReference type="Pfam" id="PF12038"/>
    </source>
</evidence>
<dbReference type="PANTHER" id="PTHR13615">
    <property type="entry name" value="GLYCOSYLTRANSFERASE-LIKE 1"/>
    <property type="match status" value="1"/>
</dbReference>
<dbReference type="Proteomes" id="UP000787472">
    <property type="component" value="Unassembled WGS sequence"/>
</dbReference>
<evidence type="ECO:0000256" key="4">
    <source>
        <dbReference type="ARBA" id="ARBA00044517"/>
    </source>
</evidence>
<comment type="similarity">
    <text evidence="1">Belongs to the glycosyltransferase group 1 family. Glycosyltransferase 4 subfamily.</text>
</comment>
<accession>A0A9E5MMP2</accession>
<dbReference type="CDD" id="cd03801">
    <property type="entry name" value="GT4_PimA-like"/>
    <property type="match status" value="1"/>
</dbReference>
<evidence type="ECO:0000256" key="3">
    <source>
        <dbReference type="ARBA" id="ARBA00022679"/>
    </source>
</evidence>
<dbReference type="InterPro" id="IPR051862">
    <property type="entry name" value="GT-like_domain_containing_1"/>
</dbReference>
<keyword evidence="3" id="KW-0808">Transferase</keyword>
<evidence type="ECO:0000256" key="2">
    <source>
        <dbReference type="ARBA" id="ARBA00022676"/>
    </source>
</evidence>
<protein>
    <recommendedName>
        <fullName evidence="5">tRNA-queuosine alpha-mannosyltransferase</fullName>
        <ecNumber evidence="4">2.4.1.110</ecNumber>
    </recommendedName>
</protein>
<sequence>MNVLLLSAYDADSHNRWHQGLRAQFPQYQWTLLTLPPRYFSWRVRGNSLFWGLEQRALLERPYDLLVTTSMTDLSALRGLVPGLASVPTLVYFHENQFAYPSSASAHQSVEPQMLNVYTALCADAIVFNTDFNRQSFLAGTQELLKRLPDYVPKGVVEQLAARSSVLPVPLEDACFELPEVGLQDQQALWPAAGNAGSIRRPLRLLWAARWEYDKGPQLLLAILKELERRGVAFQLCLLGQGFRQSPAEFDEIQQSFSGQLVQFGHEPDVKRYRQWLASADVVLSTALHEFQGLAVLEAMAAGCIPVLPNRLSYPEIVSDRFLYDVSADNVVDQACRAVERIVALTEEPGADLKQDVRGWGWQEQKERYRQLLEGLV</sequence>
<reference evidence="9" key="1">
    <citation type="submission" date="2020-03" db="EMBL/GenBank/DDBJ databases">
        <authorList>
            <person name="Guo F."/>
        </authorList>
    </citation>
    <scope>NUCLEOTIDE SEQUENCE</scope>
    <source>
        <strain evidence="9">JCM 30134</strain>
    </source>
</reference>
<dbReference type="EC" id="2.4.1.110" evidence="4"/>
<keyword evidence="10" id="KW-1185">Reference proteome</keyword>
<evidence type="ECO:0000259" key="7">
    <source>
        <dbReference type="Pfam" id="PF00534"/>
    </source>
</evidence>
<dbReference type="Pfam" id="PF12038">
    <property type="entry name" value="QTMAN_N"/>
    <property type="match status" value="1"/>
</dbReference>
<dbReference type="AlphaFoldDB" id="A0A9E5MMP2"/>
<dbReference type="PANTHER" id="PTHR13615:SF3">
    <property type="entry name" value="GLYCOSYLTRANSFERASE-LIKE DOMAIN-CONTAINING PROTEIN 1"/>
    <property type="match status" value="1"/>
</dbReference>
<evidence type="ECO:0000256" key="6">
    <source>
        <dbReference type="ARBA" id="ARBA00048439"/>
    </source>
</evidence>